<evidence type="ECO:0000256" key="10">
    <source>
        <dbReference type="ARBA" id="ARBA00025598"/>
    </source>
</evidence>
<protein>
    <recommendedName>
        <fullName evidence="4 11">Flagellar motor switch protein FliG</fullName>
    </recommendedName>
</protein>
<evidence type="ECO:0000256" key="4">
    <source>
        <dbReference type="ARBA" id="ARBA00021870"/>
    </source>
</evidence>
<dbReference type="InterPro" id="IPR011002">
    <property type="entry name" value="FliG_a-hlx"/>
</dbReference>
<evidence type="ECO:0000256" key="6">
    <source>
        <dbReference type="ARBA" id="ARBA00022500"/>
    </source>
</evidence>
<dbReference type="Pfam" id="PF01706">
    <property type="entry name" value="FliG_C"/>
    <property type="match status" value="1"/>
</dbReference>
<feature type="domain" description="Flagellar motor switch protein FliG N-terminal" evidence="14">
    <location>
        <begin position="3"/>
        <end position="102"/>
    </location>
</feature>
<dbReference type="GO" id="GO:0005886">
    <property type="term" value="C:plasma membrane"/>
    <property type="evidence" value="ECO:0007669"/>
    <property type="project" value="UniProtKB-SubCell"/>
</dbReference>
<dbReference type="InterPro" id="IPR023087">
    <property type="entry name" value="Flg_Motor_Flig_C"/>
</dbReference>
<evidence type="ECO:0000256" key="11">
    <source>
        <dbReference type="PIRNR" id="PIRNR003161"/>
    </source>
</evidence>
<proteinExistence type="inferred from homology"/>
<feature type="domain" description="Flagellar motor switch protein FliG C-terminal" evidence="12">
    <location>
        <begin position="216"/>
        <end position="322"/>
    </location>
</feature>
<dbReference type="Pfam" id="PF14841">
    <property type="entry name" value="FliG_M"/>
    <property type="match status" value="1"/>
</dbReference>
<dbReference type="SUPFAM" id="SSF48029">
    <property type="entry name" value="FliG"/>
    <property type="match status" value="2"/>
</dbReference>
<feature type="domain" description="Flagellar motor switch protein FliG middle" evidence="13">
    <location>
        <begin position="114"/>
        <end position="186"/>
    </location>
</feature>
<evidence type="ECO:0000259" key="14">
    <source>
        <dbReference type="Pfam" id="PF14842"/>
    </source>
</evidence>
<keyword evidence="16" id="KW-1185">Reference proteome</keyword>
<dbReference type="Pfam" id="PF14842">
    <property type="entry name" value="FliG_N"/>
    <property type="match status" value="1"/>
</dbReference>
<dbReference type="GO" id="GO:0006935">
    <property type="term" value="P:chemotaxis"/>
    <property type="evidence" value="ECO:0007669"/>
    <property type="project" value="UniProtKB-KW"/>
</dbReference>
<dbReference type="Proteomes" id="UP000078224">
    <property type="component" value="Unassembled WGS sequence"/>
</dbReference>
<keyword evidence="7 11" id="KW-0283">Flagellar rotation</keyword>
<dbReference type="GO" id="GO:0003774">
    <property type="term" value="F:cytoskeletal motor activity"/>
    <property type="evidence" value="ECO:0007669"/>
    <property type="project" value="InterPro"/>
</dbReference>
<dbReference type="InterPro" id="IPR028263">
    <property type="entry name" value="FliG_N"/>
</dbReference>
<evidence type="ECO:0000259" key="13">
    <source>
        <dbReference type="Pfam" id="PF14841"/>
    </source>
</evidence>
<dbReference type="GO" id="GO:0009425">
    <property type="term" value="C:bacterial-type flagellum basal body"/>
    <property type="evidence" value="ECO:0007669"/>
    <property type="project" value="UniProtKB-SubCell"/>
</dbReference>
<dbReference type="PIRSF" id="PIRSF003161">
    <property type="entry name" value="FliG"/>
    <property type="match status" value="1"/>
</dbReference>
<dbReference type="OrthoDB" id="9780302at2"/>
<dbReference type="AlphaFoldDB" id="A0A1B7K1C7"/>
<keyword evidence="5 11" id="KW-1003">Cell membrane</keyword>
<comment type="similarity">
    <text evidence="3 11">Belongs to the FliG family.</text>
</comment>
<keyword evidence="15" id="KW-0969">Cilium</keyword>
<comment type="caution">
    <text evidence="15">The sequence shown here is derived from an EMBL/GenBank/DDBJ whole genome shotgun (WGS) entry which is preliminary data.</text>
</comment>
<sequence length="330" mass="37024">MSLSGTEKSAVMLMTLGEDQAAEVFKHLNPKEVQQLSMAVSNMRQISNNELAEVLTEFEESAIQFAALNINTNDYLRSVLIKALGEERAASLLEDIFEKQETTSGIESLNYMEPQTVADIIRDEHPQIIATILVHLKRNLAADVLELFEERQRNDIMLRIATFGGVQPAALAELTEVLNNLLDGQNLKRSKMGGVRTAAEIINLMKNQQEESVIDAMRDYDGELAQRIIDEMFLFENLIEVDNRSIQRILQDVSTDSLVIALKGSNQALRDHFLNNMAARAAEIVRDDLESRSPVRMSQVENEQKIILQIVRRLVEKGEIAIGGGDDVYV</sequence>
<keyword evidence="9 11" id="KW-0975">Bacterial flagellum</keyword>
<keyword evidence="11" id="KW-0997">Cell inner membrane</keyword>
<dbReference type="NCBIfam" id="TIGR00207">
    <property type="entry name" value="fliG"/>
    <property type="match status" value="1"/>
</dbReference>
<evidence type="ECO:0000259" key="12">
    <source>
        <dbReference type="Pfam" id="PF01706"/>
    </source>
</evidence>
<dbReference type="PRINTS" id="PR00954">
    <property type="entry name" value="FLGMOTORFLIG"/>
</dbReference>
<evidence type="ECO:0000256" key="8">
    <source>
        <dbReference type="ARBA" id="ARBA00023136"/>
    </source>
</evidence>
<dbReference type="GO" id="GO:0071973">
    <property type="term" value="P:bacterial-type flagellum-dependent cell motility"/>
    <property type="evidence" value="ECO:0007669"/>
    <property type="project" value="InterPro"/>
</dbReference>
<evidence type="ECO:0000313" key="15">
    <source>
        <dbReference type="EMBL" id="OAT53915.1"/>
    </source>
</evidence>
<name>A0A1B7K1C7_9GAMM</name>
<keyword evidence="15" id="KW-0966">Cell projection</keyword>
<keyword evidence="8 11" id="KW-0472">Membrane</keyword>
<accession>A0A1B7K1C7</accession>
<dbReference type="FunFam" id="1.10.220.30:FF:000001">
    <property type="entry name" value="Flagellar motor switch protein FliG"/>
    <property type="match status" value="1"/>
</dbReference>
<dbReference type="EMBL" id="LXEW01000014">
    <property type="protein sequence ID" value="OAT53915.1"/>
    <property type="molecule type" value="Genomic_DNA"/>
</dbReference>
<dbReference type="Gene3D" id="1.10.220.30">
    <property type="match status" value="3"/>
</dbReference>
<evidence type="ECO:0000256" key="3">
    <source>
        <dbReference type="ARBA" id="ARBA00010299"/>
    </source>
</evidence>
<keyword evidence="6 11" id="KW-0145">Chemotaxis</keyword>
<evidence type="ECO:0000256" key="9">
    <source>
        <dbReference type="ARBA" id="ARBA00023143"/>
    </source>
</evidence>
<evidence type="ECO:0000256" key="2">
    <source>
        <dbReference type="ARBA" id="ARBA00004515"/>
    </source>
</evidence>
<dbReference type="PANTHER" id="PTHR30534">
    <property type="entry name" value="FLAGELLAR MOTOR SWITCH PROTEIN FLIG"/>
    <property type="match status" value="1"/>
</dbReference>
<dbReference type="InterPro" id="IPR032779">
    <property type="entry name" value="FliG_M"/>
</dbReference>
<organism evidence="15 16">
    <name type="scientific">Providencia heimbachae ATCC 35613</name>
    <dbReference type="NCBI Taxonomy" id="1354272"/>
    <lineage>
        <taxon>Bacteria</taxon>
        <taxon>Pseudomonadati</taxon>
        <taxon>Pseudomonadota</taxon>
        <taxon>Gammaproteobacteria</taxon>
        <taxon>Enterobacterales</taxon>
        <taxon>Morganellaceae</taxon>
        <taxon>Providencia</taxon>
    </lineage>
</organism>
<dbReference type="InterPro" id="IPR000090">
    <property type="entry name" value="Flg_Motor_Flig"/>
</dbReference>
<evidence type="ECO:0000256" key="5">
    <source>
        <dbReference type="ARBA" id="ARBA00022475"/>
    </source>
</evidence>
<dbReference type="PANTHER" id="PTHR30534:SF0">
    <property type="entry name" value="FLAGELLAR MOTOR SWITCH PROTEIN FLIG"/>
    <property type="match status" value="1"/>
</dbReference>
<evidence type="ECO:0000256" key="7">
    <source>
        <dbReference type="ARBA" id="ARBA00022779"/>
    </source>
</evidence>
<evidence type="ECO:0000313" key="16">
    <source>
        <dbReference type="Proteomes" id="UP000078224"/>
    </source>
</evidence>
<keyword evidence="15" id="KW-0282">Flagellum</keyword>
<comment type="subcellular location">
    <subcellularLocation>
        <location evidence="1 11">Bacterial flagellum basal body</location>
    </subcellularLocation>
    <subcellularLocation>
        <location evidence="2 11">Cell inner membrane</location>
        <topology evidence="2 11">Peripheral membrane protein</topology>
        <orientation evidence="2 11">Cytoplasmic side</orientation>
    </subcellularLocation>
</comment>
<dbReference type="RefSeq" id="WP_068442675.1">
    <property type="nucleotide sequence ID" value="NZ_LXEW01000014.1"/>
</dbReference>
<dbReference type="PATRIC" id="fig|1354272.4.peg.784"/>
<reference evidence="15 16" key="1">
    <citation type="submission" date="2016-04" db="EMBL/GenBank/DDBJ databases">
        <title>ATOL: Assembling a taxonomically balanced genome-scale reconstruction of the evolutionary history of the Enterobacteriaceae.</title>
        <authorList>
            <person name="Plunkett G.III."/>
            <person name="Neeno-Eckwall E.C."/>
            <person name="Glasner J.D."/>
            <person name="Perna N.T."/>
        </authorList>
    </citation>
    <scope>NUCLEOTIDE SEQUENCE [LARGE SCALE GENOMIC DNA]</scope>
    <source>
        <strain evidence="15 16">ATCC 35613</strain>
    </source>
</reference>
<evidence type="ECO:0000256" key="1">
    <source>
        <dbReference type="ARBA" id="ARBA00004117"/>
    </source>
</evidence>
<comment type="function">
    <text evidence="10 11">FliG is one of three proteins (FliG, FliN, FliM) that forms the rotor-mounted switch complex (C ring), located at the base of the basal body. This complex interacts with the CheY and CheZ chemotaxis proteins, in addition to contacting components of the motor that determine the direction of flagellar rotation.</text>
</comment>
<gene>
    <name evidence="15" type="ORF">M998_0760</name>
</gene>